<evidence type="ECO:0000313" key="2">
    <source>
        <dbReference type="Proteomes" id="UP000255509"/>
    </source>
</evidence>
<dbReference type="EC" id="6.3.5.4" evidence="1"/>
<protein>
    <submittedName>
        <fullName evidence="1">Asparagine synthetase B</fullName>
        <ecNumber evidence="1">6.3.5.4</ecNumber>
    </submittedName>
</protein>
<gene>
    <name evidence="1" type="primary">asnB_1</name>
    <name evidence="1" type="ORF">NCTC8258_04703</name>
</gene>
<accession>A0A379WCC9</accession>
<keyword evidence="1" id="KW-0436">Ligase</keyword>
<dbReference type="Proteomes" id="UP000255509">
    <property type="component" value="Unassembled WGS sequence"/>
</dbReference>
<sequence>MCSIFGVFDIKTDAAELRKKALELSRLMRHRGPDWSASTLAITRFSHMNVCRLLMLTPAPSPV</sequence>
<reference evidence="1 2" key="1">
    <citation type="submission" date="2018-06" db="EMBL/GenBank/DDBJ databases">
        <authorList>
            <consortium name="Pathogen Informatics"/>
            <person name="Doyle S."/>
        </authorList>
    </citation>
    <scope>NUCLEOTIDE SEQUENCE [LARGE SCALE GENOMIC DNA]</scope>
    <source>
        <strain evidence="1 2">NCTC8258</strain>
    </source>
</reference>
<name>A0A379WCC9_SALET</name>
<dbReference type="EMBL" id="UGXS01000004">
    <property type="protein sequence ID" value="SUH16932.1"/>
    <property type="molecule type" value="Genomic_DNA"/>
</dbReference>
<proteinExistence type="predicted"/>
<evidence type="ECO:0000313" key="1">
    <source>
        <dbReference type="EMBL" id="SUH16932.1"/>
    </source>
</evidence>
<organism evidence="1 2">
    <name type="scientific">Salmonella enterica I</name>
    <dbReference type="NCBI Taxonomy" id="59201"/>
    <lineage>
        <taxon>Bacteria</taxon>
        <taxon>Pseudomonadati</taxon>
        <taxon>Pseudomonadota</taxon>
        <taxon>Gammaproteobacteria</taxon>
        <taxon>Enterobacterales</taxon>
        <taxon>Enterobacteriaceae</taxon>
        <taxon>Salmonella</taxon>
    </lineage>
</organism>
<dbReference type="GO" id="GO:0004066">
    <property type="term" value="F:asparagine synthase (glutamine-hydrolyzing) activity"/>
    <property type="evidence" value="ECO:0007669"/>
    <property type="project" value="UniProtKB-EC"/>
</dbReference>
<dbReference type="AlphaFoldDB" id="A0A379WCC9"/>